<dbReference type="PROSITE" id="PS01234">
    <property type="entry name" value="GATB"/>
    <property type="match status" value="1"/>
</dbReference>
<comment type="function">
    <text evidence="7 10">Allows the formation of correctly charged Asn-tRNA(Asn) or Gln-tRNA(Gln) through the transamidation of misacylated Asp-tRNA(Asn) or Glu-tRNA(Gln) in organisms which lack either or both of asparaginyl-tRNA or glutaminyl-tRNA synthetases. The reaction takes place in the presence of glutamine and ATP through an activated phospho-Asp-tRNA(Asn) or phospho-Glu-tRNA(Gln).</text>
</comment>
<dbReference type="InterPro" id="IPR014746">
    <property type="entry name" value="Gln_synth/guanido_kin_cat_dom"/>
</dbReference>
<evidence type="ECO:0000256" key="10">
    <source>
        <dbReference type="HAMAP-Rule" id="MF_00121"/>
    </source>
</evidence>
<dbReference type="GO" id="GO:0050567">
    <property type="term" value="F:glutaminyl-tRNA synthase (glutamine-hydrolyzing) activity"/>
    <property type="evidence" value="ECO:0007669"/>
    <property type="project" value="UniProtKB-UniRule"/>
</dbReference>
<protein>
    <recommendedName>
        <fullName evidence="10">Aspartyl/glutamyl-tRNA(Asn/Gln) amidotransferase subunit B</fullName>
        <shortName evidence="10">Asp/Glu-ADT subunit B</shortName>
        <ecNumber evidence="10">6.3.5.-</ecNumber>
    </recommendedName>
</protein>
<dbReference type="NCBIfam" id="NF004014">
    <property type="entry name" value="PRK05477.1-4"/>
    <property type="match status" value="1"/>
</dbReference>
<dbReference type="NCBIfam" id="TIGR00133">
    <property type="entry name" value="gatB"/>
    <property type="match status" value="1"/>
</dbReference>
<dbReference type="HAMAP" id="MF_00121">
    <property type="entry name" value="GatB"/>
    <property type="match status" value="1"/>
</dbReference>
<evidence type="ECO:0000256" key="1">
    <source>
        <dbReference type="ARBA" id="ARBA00005306"/>
    </source>
</evidence>
<comment type="catalytic activity">
    <reaction evidence="9 10">
        <text>L-glutamyl-tRNA(Gln) + L-glutamine + ATP + H2O = L-glutaminyl-tRNA(Gln) + L-glutamate + ADP + phosphate + H(+)</text>
        <dbReference type="Rhea" id="RHEA:17521"/>
        <dbReference type="Rhea" id="RHEA-COMP:9681"/>
        <dbReference type="Rhea" id="RHEA-COMP:9684"/>
        <dbReference type="ChEBI" id="CHEBI:15377"/>
        <dbReference type="ChEBI" id="CHEBI:15378"/>
        <dbReference type="ChEBI" id="CHEBI:29985"/>
        <dbReference type="ChEBI" id="CHEBI:30616"/>
        <dbReference type="ChEBI" id="CHEBI:43474"/>
        <dbReference type="ChEBI" id="CHEBI:58359"/>
        <dbReference type="ChEBI" id="CHEBI:78520"/>
        <dbReference type="ChEBI" id="CHEBI:78521"/>
        <dbReference type="ChEBI" id="CHEBI:456216"/>
    </reaction>
</comment>
<reference evidence="13" key="1">
    <citation type="submission" date="2017-09" db="EMBL/GenBank/DDBJ databases">
        <title>Depth-based differentiation of microbial function through sediment-hosted aquifers and enrichment of novel symbionts in the deep terrestrial subsurface.</title>
        <authorList>
            <person name="Probst A.J."/>
            <person name="Ladd B."/>
            <person name="Jarett J.K."/>
            <person name="Geller-Mcgrath D.E."/>
            <person name="Sieber C.M.K."/>
            <person name="Emerson J.B."/>
            <person name="Anantharaman K."/>
            <person name="Thomas B.C."/>
            <person name="Malmstrom R."/>
            <person name="Stieglmeier M."/>
            <person name="Klingl A."/>
            <person name="Woyke T."/>
            <person name="Ryan C.M."/>
            <person name="Banfield J.F."/>
        </authorList>
    </citation>
    <scope>NUCLEOTIDE SEQUENCE [LARGE SCALE GENOMIC DNA]</scope>
</reference>
<dbReference type="InterPro" id="IPR017958">
    <property type="entry name" value="Gln-tRNA_amidoTrfase_suB_CS"/>
</dbReference>
<evidence type="ECO:0000256" key="5">
    <source>
        <dbReference type="ARBA" id="ARBA00022840"/>
    </source>
</evidence>
<dbReference type="GO" id="GO:0016740">
    <property type="term" value="F:transferase activity"/>
    <property type="evidence" value="ECO:0007669"/>
    <property type="project" value="UniProtKB-KW"/>
</dbReference>
<dbReference type="PANTHER" id="PTHR11659:SF4">
    <property type="entry name" value="ASPARTYL_GLUTAMYL-TRNA(GLN) AMIDOTRANSFERASE SUBUNIT B_E CATALYTIC DOMAIN-CONTAINING PROTEIN"/>
    <property type="match status" value="1"/>
</dbReference>
<feature type="domain" description="Asn/Gln amidotransferase" evidence="11">
    <location>
        <begin position="325"/>
        <end position="482"/>
    </location>
</feature>
<dbReference type="AlphaFoldDB" id="A0A2M6WJI7"/>
<comment type="caution">
    <text evidence="12">The sequence shown here is derived from an EMBL/GenBank/DDBJ whole genome shotgun (WGS) entry which is preliminary data.</text>
</comment>
<name>A0A2M6WJI7_9BACT</name>
<evidence type="ECO:0000256" key="9">
    <source>
        <dbReference type="ARBA" id="ARBA00047913"/>
    </source>
</evidence>
<evidence type="ECO:0000256" key="8">
    <source>
        <dbReference type="ARBA" id="ARBA00047380"/>
    </source>
</evidence>
<comment type="catalytic activity">
    <reaction evidence="8 10">
        <text>L-aspartyl-tRNA(Asn) + L-glutamine + ATP + H2O = L-asparaginyl-tRNA(Asn) + L-glutamate + ADP + phosphate + 2 H(+)</text>
        <dbReference type="Rhea" id="RHEA:14513"/>
        <dbReference type="Rhea" id="RHEA-COMP:9674"/>
        <dbReference type="Rhea" id="RHEA-COMP:9677"/>
        <dbReference type="ChEBI" id="CHEBI:15377"/>
        <dbReference type="ChEBI" id="CHEBI:15378"/>
        <dbReference type="ChEBI" id="CHEBI:29985"/>
        <dbReference type="ChEBI" id="CHEBI:30616"/>
        <dbReference type="ChEBI" id="CHEBI:43474"/>
        <dbReference type="ChEBI" id="CHEBI:58359"/>
        <dbReference type="ChEBI" id="CHEBI:78515"/>
        <dbReference type="ChEBI" id="CHEBI:78516"/>
        <dbReference type="ChEBI" id="CHEBI:456216"/>
    </reaction>
</comment>
<evidence type="ECO:0000256" key="6">
    <source>
        <dbReference type="ARBA" id="ARBA00022917"/>
    </source>
</evidence>
<evidence type="ECO:0000256" key="2">
    <source>
        <dbReference type="ARBA" id="ARBA00011123"/>
    </source>
</evidence>
<accession>A0A2M6WJI7</accession>
<evidence type="ECO:0000259" key="11">
    <source>
        <dbReference type="SMART" id="SM00845"/>
    </source>
</evidence>
<dbReference type="Pfam" id="PF02637">
    <property type="entry name" value="GatB_Yqey"/>
    <property type="match status" value="1"/>
</dbReference>
<dbReference type="InterPro" id="IPR017959">
    <property type="entry name" value="Asn/Gln-tRNA_amidoTrfase_suB/E"/>
</dbReference>
<dbReference type="InterPro" id="IPR003789">
    <property type="entry name" value="Asn/Gln_tRNA_amidoTrase-B-like"/>
</dbReference>
<dbReference type="EC" id="6.3.5.-" evidence="10"/>
<gene>
    <name evidence="10" type="primary">gatB</name>
    <name evidence="12" type="ORF">COU06_02580</name>
</gene>
<evidence type="ECO:0000313" key="12">
    <source>
        <dbReference type="EMBL" id="PIT92951.1"/>
    </source>
</evidence>
<dbReference type="PANTHER" id="PTHR11659">
    <property type="entry name" value="GLUTAMYL-TRNA GLN AMIDOTRANSFERASE SUBUNIT B MITOCHONDRIAL AND PROKARYOTIC PET112-RELATED"/>
    <property type="match status" value="1"/>
</dbReference>
<evidence type="ECO:0000256" key="3">
    <source>
        <dbReference type="ARBA" id="ARBA00022598"/>
    </source>
</evidence>
<dbReference type="NCBIfam" id="NF004012">
    <property type="entry name" value="PRK05477.1-2"/>
    <property type="match status" value="1"/>
</dbReference>
<dbReference type="GO" id="GO:0006412">
    <property type="term" value="P:translation"/>
    <property type="evidence" value="ECO:0007669"/>
    <property type="project" value="UniProtKB-UniRule"/>
</dbReference>
<evidence type="ECO:0000313" key="13">
    <source>
        <dbReference type="Proteomes" id="UP000229112"/>
    </source>
</evidence>
<dbReference type="Gene3D" id="1.10.10.410">
    <property type="match status" value="1"/>
</dbReference>
<keyword evidence="12" id="KW-0808">Transferase</keyword>
<organism evidence="12 13">
    <name type="scientific">Candidatus Harrisonbacteria bacterium CG10_big_fil_rev_8_21_14_0_10_38_8</name>
    <dbReference type="NCBI Taxonomy" id="1974582"/>
    <lineage>
        <taxon>Bacteria</taxon>
        <taxon>Candidatus Harrisoniibacteriota</taxon>
    </lineage>
</organism>
<dbReference type="EMBL" id="PFAY01000025">
    <property type="protein sequence ID" value="PIT92951.1"/>
    <property type="molecule type" value="Genomic_DNA"/>
</dbReference>
<dbReference type="InterPro" id="IPR006075">
    <property type="entry name" value="Asn/Gln-tRNA_Trfase_suB/E_cat"/>
</dbReference>
<dbReference type="SUPFAM" id="SSF55931">
    <property type="entry name" value="Glutamine synthetase/guanido kinase"/>
    <property type="match status" value="1"/>
</dbReference>
<keyword evidence="4 10" id="KW-0547">Nucleotide-binding</keyword>
<dbReference type="GO" id="GO:0005524">
    <property type="term" value="F:ATP binding"/>
    <property type="evidence" value="ECO:0007669"/>
    <property type="project" value="UniProtKB-KW"/>
</dbReference>
<keyword evidence="3 10" id="KW-0436">Ligase</keyword>
<dbReference type="InterPro" id="IPR023168">
    <property type="entry name" value="GatB_Yqey_C_2"/>
</dbReference>
<evidence type="ECO:0000256" key="4">
    <source>
        <dbReference type="ARBA" id="ARBA00022741"/>
    </source>
</evidence>
<proteinExistence type="inferred from homology"/>
<dbReference type="InterPro" id="IPR018027">
    <property type="entry name" value="Asn/Gln_amidotransferase"/>
</dbReference>
<dbReference type="SUPFAM" id="SSF89095">
    <property type="entry name" value="GatB/YqeY motif"/>
    <property type="match status" value="1"/>
</dbReference>
<dbReference type="InterPro" id="IPR004413">
    <property type="entry name" value="GatB"/>
</dbReference>
<dbReference type="Proteomes" id="UP000229112">
    <property type="component" value="Unassembled WGS sequence"/>
</dbReference>
<keyword evidence="5 10" id="KW-0067">ATP-binding</keyword>
<dbReference type="Pfam" id="PF02934">
    <property type="entry name" value="GatB_N"/>
    <property type="match status" value="1"/>
</dbReference>
<sequence length="485" mass="54462">MGLAKTYIPVIGLEVHAELNTRTKMFCDCLNDPMNSQANLNICPVCVGHPGTLPVINREAIESMIKIGMAVIGEIPAVSKFDRKHYLYPDLPKGYQISQYDIPFVFGGKLKGVNLTRIHLEEDAGKLSHGEDGSSLVDYNRAGLPLMELVTEPDIREVEKIGEFGRELQLLLRYLNVSDADMEKGQMRVEVNLSLGTIVDGELVFGTKVEVKNINSFKAAMAAAEYEIQRQKELLEMGEAVIQETRGWDENKRRTFSQRIKEEANDYRYFPDPDLPAVDLSQFDFKKLRSEIPELPNEKRVRLEKEYGVKGDNLELLVFERDFANYFEAVVSELRADIKEDTARYESLALNYLLSDLKGLMIADKVSDLSKVRVTPENFADLVILIGSEKVNSRVGKDILKKMYDTGLDPNVILSEEGLEQVSDTAELSKLANQIIIENPEAVKGYKGGNDKILMFFVGKAMGALKGKGNPKILHEIFTKLLSET</sequence>
<comment type="similarity">
    <text evidence="1 10">Belongs to the GatB/GatE family. GatB subfamily.</text>
</comment>
<dbReference type="SMART" id="SM00845">
    <property type="entry name" value="GatB_Yqey"/>
    <property type="match status" value="1"/>
</dbReference>
<evidence type="ECO:0000256" key="7">
    <source>
        <dbReference type="ARBA" id="ARBA00024799"/>
    </source>
</evidence>
<comment type="subunit">
    <text evidence="2 10">Heterotrimer of A, B and C subunits.</text>
</comment>
<dbReference type="GO" id="GO:0050566">
    <property type="term" value="F:asparaginyl-tRNA synthase (glutamine-hydrolyzing) activity"/>
    <property type="evidence" value="ECO:0007669"/>
    <property type="project" value="RHEA"/>
</dbReference>
<keyword evidence="6 10" id="KW-0648">Protein biosynthesis</keyword>